<dbReference type="CDD" id="cd11338">
    <property type="entry name" value="AmyAc_CMD"/>
    <property type="match status" value="1"/>
</dbReference>
<dbReference type="InterPro" id="IPR017853">
    <property type="entry name" value="GH"/>
</dbReference>
<feature type="domain" description="Glycosyl hydrolase family 13 catalytic" evidence="4">
    <location>
        <begin position="144"/>
        <end position="523"/>
    </location>
</feature>
<keyword evidence="1 5" id="KW-0378">Hydrolase</keyword>
<dbReference type="Gene3D" id="3.90.400.10">
    <property type="entry name" value="Oligo-1,6-glucosidase, Domain 2"/>
    <property type="match status" value="1"/>
</dbReference>
<feature type="region of interest" description="Disordered" evidence="3">
    <location>
        <begin position="566"/>
        <end position="592"/>
    </location>
</feature>
<dbReference type="GO" id="GO:0016787">
    <property type="term" value="F:hydrolase activity"/>
    <property type="evidence" value="ECO:0007669"/>
    <property type="project" value="UniProtKB-KW"/>
</dbReference>
<accession>A0ABW8A4M1</accession>
<feature type="region of interest" description="Disordered" evidence="3">
    <location>
        <begin position="1"/>
        <end position="23"/>
    </location>
</feature>
<dbReference type="PANTHER" id="PTHR10357:SF210">
    <property type="entry name" value="MALTODEXTRIN GLUCOSIDASE"/>
    <property type="match status" value="1"/>
</dbReference>
<evidence type="ECO:0000256" key="1">
    <source>
        <dbReference type="ARBA" id="ARBA00022801"/>
    </source>
</evidence>
<dbReference type="Gene3D" id="2.60.40.10">
    <property type="entry name" value="Immunoglobulins"/>
    <property type="match status" value="1"/>
</dbReference>
<organism evidence="5 6">
    <name type="scientific">Nonomuraea indica</name>
    <dbReference type="NCBI Taxonomy" id="1581193"/>
    <lineage>
        <taxon>Bacteria</taxon>
        <taxon>Bacillati</taxon>
        <taxon>Actinomycetota</taxon>
        <taxon>Actinomycetes</taxon>
        <taxon>Streptosporangiales</taxon>
        <taxon>Streptosporangiaceae</taxon>
        <taxon>Nonomuraea</taxon>
    </lineage>
</organism>
<dbReference type="SUPFAM" id="SSF51445">
    <property type="entry name" value="(Trans)glycosidases"/>
    <property type="match status" value="1"/>
</dbReference>
<dbReference type="CDD" id="cd02857">
    <property type="entry name" value="E_set_CDase_PDE_N"/>
    <property type="match status" value="1"/>
</dbReference>
<dbReference type="SMART" id="SM00642">
    <property type="entry name" value="Aamy"/>
    <property type="match status" value="1"/>
</dbReference>
<evidence type="ECO:0000256" key="3">
    <source>
        <dbReference type="SAM" id="MobiDB-lite"/>
    </source>
</evidence>
<evidence type="ECO:0000256" key="2">
    <source>
        <dbReference type="ARBA" id="ARBA00023295"/>
    </source>
</evidence>
<sequence length="601" mass="65718">MRHIDEPHHDGSALYVSEPAPSPGAPVTVWVRTPRAAGVTGVHVRAVCDGEPRYSEAAVDAERTSSAITGYGADDVWWRAEISAVNPVTRYRFLLRTGGPRAGTGPLWLTAAGVVAHDVTDATDFRLVTHEPPPGWLADAVVYQIFPDRFGRSGQDRPLPGWALPRDWDRDPVIPSGPGTSQQFYGGDLDGVVRHLDHIEALGADTVYLTPIFPARSNHRYDAAAFDRIDPLLGGDEALHRLSDAVHARGMRLLGDITTNHCGDAHPWFTAAVSDVHAPEREMFYFDPVTGDYASWWGVKSLPKLNWGSDLVRERVPAVLTRWLGPLDGWRVDVANMTGRLGADDHTHEVAALLRRALGPGAALIAEHNHDASADLDRDGWHGTMNYGGFTRPVWSWLRGPDLDLDHFLGVPGGVPSRDGLQTLATLRTFAAHMSWRSLTHSWQLLDSHDSPRIRTVTGSRARHLVAAGLQATLPGTPMVFAGSEFGLTGVNGEHSRTPMPWNRPADQDLATLAGYRDLLRLRRDEPALRHGGLRWLHADRDCLVFARETARESLLVCARRAPGRPLPLPAPATPVHNATGPATDTLPGDGPSFSVWRLAR</sequence>
<evidence type="ECO:0000259" key="4">
    <source>
        <dbReference type="SMART" id="SM00642"/>
    </source>
</evidence>
<name>A0ABW8A4M1_9ACTN</name>
<dbReference type="Gene3D" id="3.20.20.80">
    <property type="entry name" value="Glycosidases"/>
    <property type="match status" value="1"/>
</dbReference>
<dbReference type="Pfam" id="PF00128">
    <property type="entry name" value="Alpha-amylase"/>
    <property type="match status" value="2"/>
</dbReference>
<keyword evidence="6" id="KW-1185">Reference proteome</keyword>
<evidence type="ECO:0000313" key="5">
    <source>
        <dbReference type="EMBL" id="MFI7441711.1"/>
    </source>
</evidence>
<proteinExistence type="predicted"/>
<feature type="compositionally biased region" description="Basic and acidic residues" evidence="3">
    <location>
        <begin position="1"/>
        <end position="11"/>
    </location>
</feature>
<dbReference type="RefSeq" id="WP_397021645.1">
    <property type="nucleotide sequence ID" value="NZ_JBITMB010000004.1"/>
</dbReference>
<dbReference type="InterPro" id="IPR013783">
    <property type="entry name" value="Ig-like_fold"/>
</dbReference>
<evidence type="ECO:0000313" key="6">
    <source>
        <dbReference type="Proteomes" id="UP001612928"/>
    </source>
</evidence>
<dbReference type="InterPro" id="IPR045857">
    <property type="entry name" value="O16G_dom_2"/>
</dbReference>
<protein>
    <submittedName>
        <fullName evidence="5">Glycoside hydrolase family 13 protein</fullName>
    </submittedName>
</protein>
<dbReference type="EMBL" id="JBITMB010000004">
    <property type="protein sequence ID" value="MFI7441711.1"/>
    <property type="molecule type" value="Genomic_DNA"/>
</dbReference>
<dbReference type="Proteomes" id="UP001612928">
    <property type="component" value="Unassembled WGS sequence"/>
</dbReference>
<dbReference type="PANTHER" id="PTHR10357">
    <property type="entry name" value="ALPHA-AMYLASE FAMILY MEMBER"/>
    <property type="match status" value="1"/>
</dbReference>
<comment type="caution">
    <text evidence="5">The sequence shown here is derived from an EMBL/GenBank/DDBJ whole genome shotgun (WGS) entry which is preliminary data.</text>
</comment>
<keyword evidence="2" id="KW-0326">Glycosidase</keyword>
<reference evidence="5 6" key="1">
    <citation type="submission" date="2024-10" db="EMBL/GenBank/DDBJ databases">
        <title>The Natural Products Discovery Center: Release of the First 8490 Sequenced Strains for Exploring Actinobacteria Biosynthetic Diversity.</title>
        <authorList>
            <person name="Kalkreuter E."/>
            <person name="Kautsar S.A."/>
            <person name="Yang D."/>
            <person name="Bader C.D."/>
            <person name="Teijaro C.N."/>
            <person name="Fluegel L."/>
            <person name="Davis C.M."/>
            <person name="Simpson J.R."/>
            <person name="Lauterbach L."/>
            <person name="Steele A.D."/>
            <person name="Gui C."/>
            <person name="Meng S."/>
            <person name="Li G."/>
            <person name="Viehrig K."/>
            <person name="Ye F."/>
            <person name="Su P."/>
            <person name="Kiefer A.F."/>
            <person name="Nichols A."/>
            <person name="Cepeda A.J."/>
            <person name="Yan W."/>
            <person name="Fan B."/>
            <person name="Jiang Y."/>
            <person name="Adhikari A."/>
            <person name="Zheng C.-J."/>
            <person name="Schuster L."/>
            <person name="Cowan T.M."/>
            <person name="Smanski M.J."/>
            <person name="Chevrette M.G."/>
            <person name="De Carvalho L.P.S."/>
            <person name="Shen B."/>
        </authorList>
    </citation>
    <scope>NUCLEOTIDE SEQUENCE [LARGE SCALE GENOMIC DNA]</scope>
    <source>
        <strain evidence="5 6">NPDC049503</strain>
    </source>
</reference>
<dbReference type="InterPro" id="IPR004185">
    <property type="entry name" value="Glyco_hydro_13_lg-like_dom"/>
</dbReference>
<gene>
    <name evidence="5" type="ORF">ACIBP5_17275</name>
</gene>
<dbReference type="InterPro" id="IPR006047">
    <property type="entry name" value="GH13_cat_dom"/>
</dbReference>